<dbReference type="InterPro" id="IPR005828">
    <property type="entry name" value="MFS_sugar_transport-like"/>
</dbReference>
<dbReference type="SUPFAM" id="SSF103473">
    <property type="entry name" value="MFS general substrate transporter"/>
    <property type="match status" value="1"/>
</dbReference>
<feature type="transmembrane region" description="Helical" evidence="7">
    <location>
        <begin position="219"/>
        <end position="242"/>
    </location>
</feature>
<reference evidence="9 10" key="1">
    <citation type="submission" date="2015-01" db="EMBL/GenBank/DDBJ databases">
        <title>The Genome Sequence of Exophiala oligosperma CBS72588.</title>
        <authorList>
            <consortium name="The Broad Institute Genomics Platform"/>
            <person name="Cuomo C."/>
            <person name="de Hoog S."/>
            <person name="Gorbushina A."/>
            <person name="Stielow B."/>
            <person name="Teixiera M."/>
            <person name="Abouelleil A."/>
            <person name="Chapman S.B."/>
            <person name="Priest M."/>
            <person name="Young S.K."/>
            <person name="Wortman J."/>
            <person name="Nusbaum C."/>
            <person name="Birren B."/>
        </authorList>
    </citation>
    <scope>NUCLEOTIDE SEQUENCE [LARGE SCALE GENOMIC DNA]</scope>
    <source>
        <strain evidence="9 10">CBS 72588</strain>
    </source>
</reference>
<comment type="subcellular location">
    <subcellularLocation>
        <location evidence="1">Membrane</location>
        <topology evidence="1">Multi-pass membrane protein</topology>
    </subcellularLocation>
</comment>
<dbReference type="InterPro" id="IPR020846">
    <property type="entry name" value="MFS_dom"/>
</dbReference>
<evidence type="ECO:0000256" key="2">
    <source>
        <dbReference type="ARBA" id="ARBA00010992"/>
    </source>
</evidence>
<gene>
    <name evidence="9" type="ORF">PV06_10902</name>
</gene>
<feature type="domain" description="Major facilitator superfamily (MFS) profile" evidence="8">
    <location>
        <begin position="32"/>
        <end position="522"/>
    </location>
</feature>
<keyword evidence="6 7" id="KW-0472">Membrane</keyword>
<dbReference type="InterPro" id="IPR005829">
    <property type="entry name" value="Sugar_transporter_CS"/>
</dbReference>
<dbReference type="RefSeq" id="XP_016257220.1">
    <property type="nucleotide sequence ID" value="XM_016412495.1"/>
</dbReference>
<keyword evidence="10" id="KW-1185">Reference proteome</keyword>
<keyword evidence="4 7" id="KW-0812">Transmembrane</keyword>
<evidence type="ECO:0000256" key="7">
    <source>
        <dbReference type="SAM" id="Phobius"/>
    </source>
</evidence>
<dbReference type="PROSITE" id="PS50850">
    <property type="entry name" value="MFS"/>
    <property type="match status" value="1"/>
</dbReference>
<feature type="transmembrane region" description="Helical" evidence="7">
    <location>
        <begin position="352"/>
        <end position="374"/>
    </location>
</feature>
<dbReference type="PRINTS" id="PR00171">
    <property type="entry name" value="SUGRTRNSPORT"/>
</dbReference>
<evidence type="ECO:0000256" key="5">
    <source>
        <dbReference type="ARBA" id="ARBA00022989"/>
    </source>
</evidence>
<keyword evidence="5 7" id="KW-1133">Transmembrane helix</keyword>
<evidence type="ECO:0000256" key="3">
    <source>
        <dbReference type="ARBA" id="ARBA00022448"/>
    </source>
</evidence>
<comment type="similarity">
    <text evidence="2">Belongs to the major facilitator superfamily. Sugar transporter (TC 2.A.1.1) family.</text>
</comment>
<feature type="transmembrane region" description="Helical" evidence="7">
    <location>
        <begin position="110"/>
        <end position="129"/>
    </location>
</feature>
<evidence type="ECO:0000256" key="6">
    <source>
        <dbReference type="ARBA" id="ARBA00023136"/>
    </source>
</evidence>
<evidence type="ECO:0000256" key="4">
    <source>
        <dbReference type="ARBA" id="ARBA00022692"/>
    </source>
</evidence>
<feature type="transmembrane region" description="Helical" evidence="7">
    <location>
        <begin position="174"/>
        <end position="199"/>
    </location>
</feature>
<dbReference type="PANTHER" id="PTHR48022:SF8">
    <property type="entry name" value="MAJOR FACILITATOR SUPERFAMILY (MFS) PROFILE DOMAIN-CONTAINING PROTEIN-RELATED"/>
    <property type="match status" value="1"/>
</dbReference>
<evidence type="ECO:0000313" key="10">
    <source>
        <dbReference type="Proteomes" id="UP000053342"/>
    </source>
</evidence>
<dbReference type="InterPro" id="IPR050360">
    <property type="entry name" value="MFS_Sugar_Transporters"/>
</dbReference>
<accession>A0A0D2DMT4</accession>
<dbReference type="HOGENOM" id="CLU_001265_30_12_1"/>
<name>A0A0D2DMT4_9EURO</name>
<dbReference type="EMBL" id="KN847347">
    <property type="protein sequence ID" value="KIW37004.1"/>
    <property type="molecule type" value="Genomic_DNA"/>
</dbReference>
<dbReference type="GO" id="GO:0005351">
    <property type="term" value="F:carbohydrate:proton symporter activity"/>
    <property type="evidence" value="ECO:0007669"/>
    <property type="project" value="TreeGrafter"/>
</dbReference>
<feature type="transmembrane region" description="Helical" evidence="7">
    <location>
        <begin position="500"/>
        <end position="518"/>
    </location>
</feature>
<evidence type="ECO:0000259" key="8">
    <source>
        <dbReference type="PROSITE" id="PS50850"/>
    </source>
</evidence>
<feature type="transmembrane region" description="Helical" evidence="7">
    <location>
        <begin position="311"/>
        <end position="332"/>
    </location>
</feature>
<dbReference type="Pfam" id="PF00083">
    <property type="entry name" value="Sugar_tr"/>
    <property type="match status" value="1"/>
</dbReference>
<dbReference type="OrthoDB" id="508119at2759"/>
<feature type="transmembrane region" description="Helical" evidence="7">
    <location>
        <begin position="24"/>
        <end position="42"/>
    </location>
</feature>
<feature type="transmembrane region" description="Helical" evidence="7">
    <location>
        <begin position="141"/>
        <end position="162"/>
    </location>
</feature>
<proteinExistence type="inferred from homology"/>
<dbReference type="GeneID" id="27362976"/>
<evidence type="ECO:0000256" key="1">
    <source>
        <dbReference type="ARBA" id="ARBA00004141"/>
    </source>
</evidence>
<dbReference type="Gene3D" id="1.20.1250.20">
    <property type="entry name" value="MFS general substrate transporter like domains"/>
    <property type="match status" value="1"/>
</dbReference>
<organism evidence="9 10">
    <name type="scientific">Exophiala oligosperma</name>
    <dbReference type="NCBI Taxonomy" id="215243"/>
    <lineage>
        <taxon>Eukaryota</taxon>
        <taxon>Fungi</taxon>
        <taxon>Dikarya</taxon>
        <taxon>Ascomycota</taxon>
        <taxon>Pezizomycotina</taxon>
        <taxon>Eurotiomycetes</taxon>
        <taxon>Chaetothyriomycetidae</taxon>
        <taxon>Chaetothyriales</taxon>
        <taxon>Herpotrichiellaceae</taxon>
        <taxon>Exophiala</taxon>
    </lineage>
</organism>
<dbReference type="GO" id="GO:0016020">
    <property type="term" value="C:membrane"/>
    <property type="evidence" value="ECO:0007669"/>
    <property type="project" value="UniProtKB-SubCell"/>
</dbReference>
<dbReference type="InterPro" id="IPR036259">
    <property type="entry name" value="MFS_trans_sf"/>
</dbReference>
<feature type="transmembrane region" description="Helical" evidence="7">
    <location>
        <begin position="427"/>
        <end position="448"/>
    </location>
</feature>
<dbReference type="Proteomes" id="UP000053342">
    <property type="component" value="Unassembled WGS sequence"/>
</dbReference>
<protein>
    <recommendedName>
        <fullName evidence="8">Major facilitator superfamily (MFS) profile domain-containing protein</fullName>
    </recommendedName>
</protein>
<evidence type="ECO:0000313" key="9">
    <source>
        <dbReference type="EMBL" id="KIW37004.1"/>
    </source>
</evidence>
<dbReference type="PROSITE" id="PS00216">
    <property type="entry name" value="SUGAR_TRANSPORT_1"/>
    <property type="match status" value="1"/>
</dbReference>
<sequence>MGGGSQPMGLGYWKDAMKNTPKEVLNYNLAYAVLCFGLMGTARGLDEGLVSGTISQKSFISEYGLTVLEDKSNAAAVAQKTGNIAAMVQIGSVAGALLAFIVSDRIGRIWATRQLTLVWIIGTVVYVTAKGNYGQILAGRFVMGLGIGQTTVVAPTSVVCTLPRILKTDLPTAIWLRLLLARFVDFASVFSRVLCTWALCLATSPIEGLLCILPVPARQWFIPNMMHIIFAGVIFIASFFALESPRYLCRKGDFEGAALVMTKLRNLPSDHVYVQAELIDIKDQLEREREATLGSAWFGPLKELVLIKSNLYRFMLGFAAQVLGQWSGGGFITIYAPQFFTILGTTGQSEKLFATAVFGVVKFASALICAFFLVDFLGRKRALGAGITLQLVSVLYAAIFLTAVPQITKVDTKTGATVPLTGAAHHAATGAIVFIYFSGVAWALGWNSIQDLIGAEIFPLRVRSLANSLIMCIHFVNQYGSSKAVPLMLLPGSLAPSGTFWFFSAVTWLGLVWVWFFLPETAGKSLESMDEKFSLPWYLIGRKGAEMSRGRGAVAEATENGGDLDKISAVQAEHAGAL</sequence>
<feature type="transmembrane region" description="Helical" evidence="7">
    <location>
        <begin position="460"/>
        <end position="480"/>
    </location>
</feature>
<dbReference type="PANTHER" id="PTHR48022">
    <property type="entry name" value="PLASTIDIC GLUCOSE TRANSPORTER 4"/>
    <property type="match status" value="1"/>
</dbReference>
<dbReference type="InterPro" id="IPR003663">
    <property type="entry name" value="Sugar/inositol_transpt"/>
</dbReference>
<dbReference type="VEuPathDB" id="FungiDB:PV06_10902"/>
<feature type="transmembrane region" description="Helical" evidence="7">
    <location>
        <begin position="386"/>
        <end position="407"/>
    </location>
</feature>
<dbReference type="AlphaFoldDB" id="A0A0D2DMT4"/>
<keyword evidence="3" id="KW-0813">Transport</keyword>
<feature type="transmembrane region" description="Helical" evidence="7">
    <location>
        <begin position="84"/>
        <end position="103"/>
    </location>
</feature>